<proteinExistence type="inferred from homology"/>
<dbReference type="InterPro" id="IPR020846">
    <property type="entry name" value="MFS_dom"/>
</dbReference>
<dbReference type="GO" id="GO:0033229">
    <property type="term" value="F:cysteine transmembrane transporter activity"/>
    <property type="evidence" value="ECO:0007669"/>
    <property type="project" value="TreeGrafter"/>
</dbReference>
<evidence type="ECO:0000256" key="2">
    <source>
        <dbReference type="ARBA" id="ARBA00022448"/>
    </source>
</evidence>
<feature type="compositionally biased region" description="Basic and acidic residues" evidence="7">
    <location>
        <begin position="17"/>
        <end position="26"/>
    </location>
</feature>
<feature type="transmembrane region" description="Helical" evidence="8">
    <location>
        <begin position="151"/>
        <end position="169"/>
    </location>
</feature>
<dbReference type="FunFam" id="1.20.1250.20:FF:000064">
    <property type="entry name" value="MFS allantoate transporter"/>
    <property type="match status" value="1"/>
</dbReference>
<feature type="transmembrane region" description="Helical" evidence="8">
    <location>
        <begin position="378"/>
        <end position="397"/>
    </location>
</feature>
<dbReference type="SUPFAM" id="SSF103473">
    <property type="entry name" value="MFS general substrate transporter"/>
    <property type="match status" value="1"/>
</dbReference>
<feature type="transmembrane region" description="Helical" evidence="8">
    <location>
        <begin position="428"/>
        <end position="451"/>
    </location>
</feature>
<comment type="similarity">
    <text evidence="6">Belongs to the major facilitator superfamily. Allantoate permease family.</text>
</comment>
<feature type="transmembrane region" description="Helical" evidence="8">
    <location>
        <begin position="457"/>
        <end position="481"/>
    </location>
</feature>
<evidence type="ECO:0000313" key="11">
    <source>
        <dbReference type="Proteomes" id="UP000566819"/>
    </source>
</evidence>
<evidence type="ECO:0000256" key="3">
    <source>
        <dbReference type="ARBA" id="ARBA00022692"/>
    </source>
</evidence>
<evidence type="ECO:0000313" key="10">
    <source>
        <dbReference type="EMBL" id="KAF4625772.1"/>
    </source>
</evidence>
<dbReference type="Pfam" id="PF07690">
    <property type="entry name" value="MFS_1"/>
    <property type="match status" value="1"/>
</dbReference>
<feature type="region of interest" description="Disordered" evidence="7">
    <location>
        <begin position="1"/>
        <end position="26"/>
    </location>
</feature>
<dbReference type="PANTHER" id="PTHR43791:SF63">
    <property type="entry name" value="HIGH AFFINITY CYSTEINE TRANSPORTER"/>
    <property type="match status" value="1"/>
</dbReference>
<dbReference type="EMBL" id="JAAMPI010001298">
    <property type="protein sequence ID" value="KAF4625772.1"/>
    <property type="molecule type" value="Genomic_DNA"/>
</dbReference>
<keyword evidence="5 8" id="KW-0472">Membrane</keyword>
<evidence type="ECO:0000256" key="4">
    <source>
        <dbReference type="ARBA" id="ARBA00022989"/>
    </source>
</evidence>
<organism evidence="10 11">
    <name type="scientific">Cudoniella acicularis</name>
    <dbReference type="NCBI Taxonomy" id="354080"/>
    <lineage>
        <taxon>Eukaryota</taxon>
        <taxon>Fungi</taxon>
        <taxon>Dikarya</taxon>
        <taxon>Ascomycota</taxon>
        <taxon>Pezizomycotina</taxon>
        <taxon>Leotiomycetes</taxon>
        <taxon>Helotiales</taxon>
        <taxon>Tricladiaceae</taxon>
        <taxon>Cudoniella</taxon>
    </lineage>
</organism>
<evidence type="ECO:0000256" key="1">
    <source>
        <dbReference type="ARBA" id="ARBA00004141"/>
    </source>
</evidence>
<keyword evidence="2" id="KW-0813">Transport</keyword>
<feature type="domain" description="Major facilitator superfamily (MFS) profile" evidence="9">
    <location>
        <begin position="84"/>
        <end position="486"/>
    </location>
</feature>
<gene>
    <name evidence="10" type="ORF">G7Y89_g12391</name>
</gene>
<comment type="caution">
    <text evidence="10">The sequence shown here is derived from an EMBL/GenBank/DDBJ whole genome shotgun (WGS) entry which is preliminary data.</text>
</comment>
<feature type="compositionally biased region" description="Low complexity" evidence="7">
    <location>
        <begin position="7"/>
        <end position="16"/>
    </location>
</feature>
<accession>A0A8H4R988</accession>
<evidence type="ECO:0000256" key="8">
    <source>
        <dbReference type="SAM" id="Phobius"/>
    </source>
</evidence>
<dbReference type="InterPro" id="IPR036259">
    <property type="entry name" value="MFS_trans_sf"/>
</dbReference>
<protein>
    <recommendedName>
        <fullName evidence="9">Major facilitator superfamily (MFS) profile domain-containing protein</fullName>
    </recommendedName>
</protein>
<dbReference type="PANTHER" id="PTHR43791">
    <property type="entry name" value="PERMEASE-RELATED"/>
    <property type="match status" value="1"/>
</dbReference>
<dbReference type="OrthoDB" id="6730379at2759"/>
<evidence type="ECO:0000256" key="7">
    <source>
        <dbReference type="SAM" id="MobiDB-lite"/>
    </source>
</evidence>
<feature type="transmembrane region" description="Helical" evidence="8">
    <location>
        <begin position="212"/>
        <end position="234"/>
    </location>
</feature>
<feature type="transmembrane region" description="Helical" evidence="8">
    <location>
        <begin position="314"/>
        <end position="339"/>
    </location>
</feature>
<feature type="transmembrane region" description="Helical" evidence="8">
    <location>
        <begin position="246"/>
        <end position="266"/>
    </location>
</feature>
<evidence type="ECO:0000256" key="5">
    <source>
        <dbReference type="ARBA" id="ARBA00023136"/>
    </source>
</evidence>
<name>A0A8H4R988_9HELO</name>
<dbReference type="Gene3D" id="1.20.1250.20">
    <property type="entry name" value="MFS general substrate transporter like domains"/>
    <property type="match status" value="1"/>
</dbReference>
<feature type="transmembrane region" description="Helical" evidence="8">
    <location>
        <begin position="84"/>
        <end position="109"/>
    </location>
</feature>
<sequence>MADENITPTNPNSSSNHGEKTGKKVVDSEIDPVVHLELGENDLKKDHMNYDRIDQEVAKYASDVAIDISPEENSRLKRMIDKRVLSIMVFTYFLQALDKGTLSFTSIMGLPTDLKLEGQQFSWLTTCIYIAVLIVEYPTNRLIQRLPIAKYLGVSIILWAITLALHAVAKDFTTILVLRILLGIFEAVCQPSFVYLSSMWYKREEQAATVSYWYMMNGGQQIVGGLLAYCFSLIKSPPSSLKSWQAIFIAYGGFSVLWGIFVLIYMPDSPMRAKCFSEEDKKLMIERVRSNQTGVQNRRFRSEQVWEALKDPQMWCYCLIAICTTLPTSGLGAFANIIIKSFNFTTLQTQLLAMVLGVYIISVLLSSTWLANKTKQNLLVMGIYVIPSFVGTTGLLFSYYLVLSFWAAQTMAMSMISRNIAGQTKKTVVVAANFIAWATGNSIGPQVFLAWDSPRYFIAFATHMGCYTLLIFVIIFLRFYLSAQNKKKDRLQAELAAAAEGTPGVVDEAMVHAFDDLTDKENLNFRYVY</sequence>
<comment type="subcellular location">
    <subcellularLocation>
        <location evidence="1">Membrane</location>
        <topology evidence="1">Multi-pass membrane protein</topology>
    </subcellularLocation>
</comment>
<keyword evidence="11" id="KW-1185">Reference proteome</keyword>
<feature type="transmembrane region" description="Helical" evidence="8">
    <location>
        <begin position="175"/>
        <end position="200"/>
    </location>
</feature>
<evidence type="ECO:0000256" key="6">
    <source>
        <dbReference type="ARBA" id="ARBA00037968"/>
    </source>
</evidence>
<feature type="transmembrane region" description="Helical" evidence="8">
    <location>
        <begin position="351"/>
        <end position="371"/>
    </location>
</feature>
<keyword evidence="3 8" id="KW-0812">Transmembrane</keyword>
<dbReference type="InterPro" id="IPR011701">
    <property type="entry name" value="MFS"/>
</dbReference>
<reference evidence="10 11" key="1">
    <citation type="submission" date="2020-03" db="EMBL/GenBank/DDBJ databases">
        <title>Draft Genome Sequence of Cudoniella acicularis.</title>
        <authorList>
            <person name="Buettner E."/>
            <person name="Kellner H."/>
        </authorList>
    </citation>
    <scope>NUCLEOTIDE SEQUENCE [LARGE SCALE GENOMIC DNA]</scope>
    <source>
        <strain evidence="10 11">DSM 108380</strain>
    </source>
</reference>
<dbReference type="Proteomes" id="UP000566819">
    <property type="component" value="Unassembled WGS sequence"/>
</dbReference>
<dbReference type="GO" id="GO:0016020">
    <property type="term" value="C:membrane"/>
    <property type="evidence" value="ECO:0007669"/>
    <property type="project" value="UniProtKB-SubCell"/>
</dbReference>
<evidence type="ECO:0000259" key="9">
    <source>
        <dbReference type="PROSITE" id="PS50850"/>
    </source>
</evidence>
<dbReference type="AlphaFoldDB" id="A0A8H4R988"/>
<dbReference type="PROSITE" id="PS50850">
    <property type="entry name" value="MFS"/>
    <property type="match status" value="1"/>
</dbReference>
<keyword evidence="4 8" id="KW-1133">Transmembrane helix</keyword>